<reference evidence="1" key="1">
    <citation type="journal article" date="2020" name="Nature">
        <title>Giant virus diversity and host interactions through global metagenomics.</title>
        <authorList>
            <person name="Schulz F."/>
            <person name="Roux S."/>
            <person name="Paez-Espino D."/>
            <person name="Jungbluth S."/>
            <person name="Walsh D.A."/>
            <person name="Denef V.J."/>
            <person name="McMahon K.D."/>
            <person name="Konstantinidis K.T."/>
            <person name="Eloe-Fadrosh E.A."/>
            <person name="Kyrpides N.C."/>
            <person name="Woyke T."/>
        </authorList>
    </citation>
    <scope>NUCLEOTIDE SEQUENCE</scope>
    <source>
        <strain evidence="1">GVMAG-M-3300023179-92</strain>
    </source>
</reference>
<proteinExistence type="predicted"/>
<dbReference type="AlphaFoldDB" id="A0A6C0HF24"/>
<name>A0A6C0HF24_9ZZZZ</name>
<dbReference type="EMBL" id="MN739936">
    <property type="protein sequence ID" value="QHT78755.1"/>
    <property type="molecule type" value="Genomic_DNA"/>
</dbReference>
<protein>
    <submittedName>
        <fullName evidence="1">Uncharacterized protein</fullName>
    </submittedName>
</protein>
<sequence>MSIVRYTNDIFKEPYFTTLDRNYVVKIKFKNCTSWFHPRTDGAIINIFENCSPLHNTAKRIGNCIYFIFDSLKELNTFLRNVNEKFPNSKLYVHVTSTLWK</sequence>
<evidence type="ECO:0000313" key="1">
    <source>
        <dbReference type="EMBL" id="QHT78755.1"/>
    </source>
</evidence>
<organism evidence="1">
    <name type="scientific">viral metagenome</name>
    <dbReference type="NCBI Taxonomy" id="1070528"/>
    <lineage>
        <taxon>unclassified sequences</taxon>
        <taxon>metagenomes</taxon>
        <taxon>organismal metagenomes</taxon>
    </lineage>
</organism>
<accession>A0A6C0HF24</accession>